<dbReference type="AlphaFoldDB" id="A0A0A9CW67"/>
<organism evidence="1">
    <name type="scientific">Arundo donax</name>
    <name type="common">Giant reed</name>
    <name type="synonym">Donax arundinaceus</name>
    <dbReference type="NCBI Taxonomy" id="35708"/>
    <lineage>
        <taxon>Eukaryota</taxon>
        <taxon>Viridiplantae</taxon>
        <taxon>Streptophyta</taxon>
        <taxon>Embryophyta</taxon>
        <taxon>Tracheophyta</taxon>
        <taxon>Spermatophyta</taxon>
        <taxon>Magnoliopsida</taxon>
        <taxon>Liliopsida</taxon>
        <taxon>Poales</taxon>
        <taxon>Poaceae</taxon>
        <taxon>PACMAD clade</taxon>
        <taxon>Arundinoideae</taxon>
        <taxon>Arundineae</taxon>
        <taxon>Arundo</taxon>
    </lineage>
</organism>
<dbReference type="GO" id="GO:0016740">
    <property type="term" value="F:transferase activity"/>
    <property type="evidence" value="ECO:0007669"/>
    <property type="project" value="UniProtKB-KW"/>
</dbReference>
<evidence type="ECO:0000313" key="1">
    <source>
        <dbReference type="EMBL" id="JAD75747.1"/>
    </source>
</evidence>
<protein>
    <submittedName>
        <fullName evidence="1">UDP-glucose:sterol glucosyltransferase, putative</fullName>
    </submittedName>
</protein>
<proteinExistence type="predicted"/>
<accession>A0A0A9CW67</accession>
<sequence length="37" mass="4036">MDAGTHQLACLQILAVRKTKRAENSQAACLREARLPA</sequence>
<reference evidence="1" key="1">
    <citation type="submission" date="2014-09" db="EMBL/GenBank/DDBJ databases">
        <authorList>
            <person name="Magalhaes I.L.F."/>
            <person name="Oliveira U."/>
            <person name="Santos F.R."/>
            <person name="Vidigal T.H.D.A."/>
            <person name="Brescovit A.D."/>
            <person name="Santos A.J."/>
        </authorList>
    </citation>
    <scope>NUCLEOTIDE SEQUENCE</scope>
    <source>
        <tissue evidence="1">Shoot tissue taken approximately 20 cm above the soil surface</tissue>
    </source>
</reference>
<name>A0A0A9CW67_ARUDO</name>
<dbReference type="EMBL" id="GBRH01222148">
    <property type="protein sequence ID" value="JAD75747.1"/>
    <property type="molecule type" value="Transcribed_RNA"/>
</dbReference>
<keyword evidence="1" id="KW-0808">Transferase</keyword>
<reference evidence="1" key="2">
    <citation type="journal article" date="2015" name="Data Brief">
        <title>Shoot transcriptome of the giant reed, Arundo donax.</title>
        <authorList>
            <person name="Barrero R.A."/>
            <person name="Guerrero F.D."/>
            <person name="Moolhuijzen P."/>
            <person name="Goolsby J.A."/>
            <person name="Tidwell J."/>
            <person name="Bellgard S.E."/>
            <person name="Bellgard M.I."/>
        </authorList>
    </citation>
    <scope>NUCLEOTIDE SEQUENCE</scope>
    <source>
        <tissue evidence="1">Shoot tissue taken approximately 20 cm above the soil surface</tissue>
    </source>
</reference>